<sequence length="158" mass="17790">MGNCLASEAAAILIQRPDGTIERFYFSLSAQEVMNSNIGHYVALVVTTSNGGPLKHLKLLRPSEALQIGHVYRLITFEDVLKEFNAKKCAKLGKLLKENEGFDRRPKQKSGDDDNALEDEEEEETSSINNAGSYMSDIRMNRQQWRPALQSIPEFETN</sequence>
<feature type="region of interest" description="Disordered" evidence="1">
    <location>
        <begin position="100"/>
        <end position="136"/>
    </location>
</feature>
<evidence type="ECO:0000313" key="3">
    <source>
        <dbReference type="Proteomes" id="UP000594263"/>
    </source>
</evidence>
<organism evidence="2 3">
    <name type="scientific">Kalanchoe fedtschenkoi</name>
    <name type="common">Lavender scallops</name>
    <name type="synonym">South American air plant</name>
    <dbReference type="NCBI Taxonomy" id="63787"/>
    <lineage>
        <taxon>Eukaryota</taxon>
        <taxon>Viridiplantae</taxon>
        <taxon>Streptophyta</taxon>
        <taxon>Embryophyta</taxon>
        <taxon>Tracheophyta</taxon>
        <taxon>Spermatophyta</taxon>
        <taxon>Magnoliopsida</taxon>
        <taxon>eudicotyledons</taxon>
        <taxon>Gunneridae</taxon>
        <taxon>Pentapetalae</taxon>
        <taxon>Saxifragales</taxon>
        <taxon>Crassulaceae</taxon>
        <taxon>Kalanchoe</taxon>
    </lineage>
</organism>
<dbReference type="InterPro" id="IPR025322">
    <property type="entry name" value="PADRE_dom"/>
</dbReference>
<dbReference type="AlphaFoldDB" id="A0A7N0ZVC8"/>
<protein>
    <submittedName>
        <fullName evidence="2">Uncharacterized protein</fullName>
    </submittedName>
</protein>
<evidence type="ECO:0000256" key="1">
    <source>
        <dbReference type="SAM" id="MobiDB-lite"/>
    </source>
</evidence>
<evidence type="ECO:0000313" key="2">
    <source>
        <dbReference type="EnsemblPlants" id="Kaladp0040s0219.1.v1.1"/>
    </source>
</evidence>
<feature type="compositionally biased region" description="Basic and acidic residues" evidence="1">
    <location>
        <begin position="100"/>
        <end position="112"/>
    </location>
</feature>
<dbReference type="Proteomes" id="UP000594263">
    <property type="component" value="Unplaced"/>
</dbReference>
<dbReference type="PANTHER" id="PTHR33413:SF1">
    <property type="entry name" value="EXPRESSED PROTEIN"/>
    <property type="match status" value="1"/>
</dbReference>
<proteinExistence type="predicted"/>
<accession>A0A7N0ZVC8</accession>
<keyword evidence="3" id="KW-1185">Reference proteome</keyword>
<dbReference type="Gramene" id="Kaladp0040s0219.1.v1.1">
    <property type="protein sequence ID" value="Kaladp0040s0219.1.v1.1"/>
    <property type="gene ID" value="Kaladp0040s0219.v1.1"/>
</dbReference>
<feature type="compositionally biased region" description="Acidic residues" evidence="1">
    <location>
        <begin position="113"/>
        <end position="125"/>
    </location>
</feature>
<reference evidence="2" key="1">
    <citation type="submission" date="2021-01" db="UniProtKB">
        <authorList>
            <consortium name="EnsemblPlants"/>
        </authorList>
    </citation>
    <scope>IDENTIFICATION</scope>
</reference>
<dbReference type="Pfam" id="PF14009">
    <property type="entry name" value="PADRE"/>
    <property type="match status" value="1"/>
</dbReference>
<name>A0A7N0ZVC8_KALFE</name>
<dbReference type="EnsemblPlants" id="Kaladp0040s0219.1.v1.1">
    <property type="protein sequence ID" value="Kaladp0040s0219.1.v1.1"/>
    <property type="gene ID" value="Kaladp0040s0219.v1.1"/>
</dbReference>
<dbReference type="OMA" id="YWATTAR"/>
<dbReference type="PANTHER" id="PTHR33413">
    <property type="entry name" value="EXPRESSED PROTEIN"/>
    <property type="match status" value="1"/>
</dbReference>